<feature type="compositionally biased region" description="Polar residues" evidence="2">
    <location>
        <begin position="483"/>
        <end position="494"/>
    </location>
</feature>
<feature type="compositionally biased region" description="Polar residues" evidence="2">
    <location>
        <begin position="439"/>
        <end position="451"/>
    </location>
</feature>
<comment type="similarity">
    <text evidence="1">Belongs to the FAM149 family.</text>
</comment>
<name>A0A7L1LJE9_HIMHI</name>
<evidence type="ECO:0000256" key="1">
    <source>
        <dbReference type="ARBA" id="ARBA00008309"/>
    </source>
</evidence>
<evidence type="ECO:0000313" key="4">
    <source>
        <dbReference type="EMBL" id="NXN75112.1"/>
    </source>
</evidence>
<feature type="non-terminal residue" evidence="4">
    <location>
        <position position="1"/>
    </location>
</feature>
<gene>
    <name evidence="4" type="primary">Fam149a</name>
    <name evidence="4" type="ORF">HIMHIM_R04769</name>
</gene>
<feature type="compositionally biased region" description="Polar residues" evidence="2">
    <location>
        <begin position="535"/>
        <end position="544"/>
    </location>
</feature>
<dbReference type="Pfam" id="PF12516">
    <property type="entry name" value="DUF3719"/>
    <property type="match status" value="1"/>
</dbReference>
<feature type="region of interest" description="Disordered" evidence="2">
    <location>
        <begin position="475"/>
        <end position="544"/>
    </location>
</feature>
<accession>A0A7L1LJE9</accession>
<evidence type="ECO:0000259" key="3">
    <source>
        <dbReference type="Pfam" id="PF12516"/>
    </source>
</evidence>
<dbReference type="OrthoDB" id="2134133at2759"/>
<proteinExistence type="inferred from homology"/>
<feature type="region of interest" description="Disordered" evidence="2">
    <location>
        <begin position="359"/>
        <end position="384"/>
    </location>
</feature>
<feature type="domain" description="DUF3719" evidence="3">
    <location>
        <begin position="83"/>
        <end position="142"/>
    </location>
</feature>
<keyword evidence="5" id="KW-1185">Reference proteome</keyword>
<evidence type="ECO:0000313" key="5">
    <source>
        <dbReference type="Proteomes" id="UP000571567"/>
    </source>
</evidence>
<comment type="caution">
    <text evidence="4">The sequence shown here is derived from an EMBL/GenBank/DDBJ whole genome shotgun (WGS) entry which is preliminary data.</text>
</comment>
<feature type="region of interest" description="Disordered" evidence="2">
    <location>
        <begin position="435"/>
        <end position="454"/>
    </location>
</feature>
<feature type="compositionally biased region" description="Polar residues" evidence="2">
    <location>
        <begin position="366"/>
        <end position="377"/>
    </location>
</feature>
<dbReference type="AlphaFoldDB" id="A0A7L1LJE9"/>
<evidence type="ECO:0000256" key="2">
    <source>
        <dbReference type="SAM" id="MobiDB-lite"/>
    </source>
</evidence>
<protein>
    <submittedName>
        <fullName evidence="4">F149A protein</fullName>
    </submittedName>
</protein>
<reference evidence="4 5" key="1">
    <citation type="submission" date="2019-09" db="EMBL/GenBank/DDBJ databases">
        <title>Bird 10,000 Genomes (B10K) Project - Family phase.</title>
        <authorList>
            <person name="Zhang G."/>
        </authorList>
    </citation>
    <scope>NUCLEOTIDE SEQUENCE [LARGE SCALE GENOMIC DNA]</scope>
    <source>
        <strain evidence="4">B10K-DU-002-13</strain>
        <tissue evidence="4">Muscle</tissue>
    </source>
</reference>
<organism evidence="4 5">
    <name type="scientific">Himantopus himantopus</name>
    <name type="common">Black-winged stilt</name>
    <name type="synonym">Charadrius himantopus</name>
    <dbReference type="NCBI Taxonomy" id="225398"/>
    <lineage>
        <taxon>Eukaryota</taxon>
        <taxon>Metazoa</taxon>
        <taxon>Chordata</taxon>
        <taxon>Craniata</taxon>
        <taxon>Vertebrata</taxon>
        <taxon>Euteleostomi</taxon>
        <taxon>Archelosauria</taxon>
        <taxon>Archosauria</taxon>
        <taxon>Dinosauria</taxon>
        <taxon>Saurischia</taxon>
        <taxon>Theropoda</taxon>
        <taxon>Coelurosauria</taxon>
        <taxon>Aves</taxon>
        <taxon>Neognathae</taxon>
        <taxon>Neoaves</taxon>
        <taxon>Charadriiformes</taxon>
        <taxon>Recurvirostridae</taxon>
        <taxon>Himantopus</taxon>
    </lineage>
</organism>
<dbReference type="InterPro" id="IPR022194">
    <property type="entry name" value="DUF3719"/>
</dbReference>
<sequence length="570" mass="63547">NVYTENHHVLHFNLSSFHSETLSSLSSSGCTTPTELNNSWSGINSYTTGLSTERSSVYSWRDDEFDKANTQRVHQLFWEIDEMLFEGKVTSQTQSLQAECADWVEQFPHLRVLGKQLLLPKDEGFQHFQSRSDTCVDTKCLPGLRECTSNIKELCISGSKLIPTASPIHKSLDSSSTRISASDSSLYSFLEEEIYDVDGKMEEYLAFDNKEPDDGSWEQKKMRLAEKRSKRGIPPVSPNACIKDAVASEVFDRIWSNVIGILEELIKKNWETIITEGDKQVGKLKAVTTKLPHLPVVRITADAGTVPLSRGSEARSVSFVSSQAHRFSSNFCTDLDGVMTIQAKPLQQRHVATVEKIPNEQEDKQQSIGSSAPNSVHTRLGRTAGNSVLSSSRVLLASSRKLPSHRRLPSLTSDQLSSKAPNVYNDEILRGTKLGASSDRLSSARAPTTRNKLPPINSEAVEQYLSVPQLQQSSHRGGYAHSRVSSAVPGSTEQRPLRERTVIIDQFSRPNTTHSFRTDTPQKRSLTPMDFANHRGTSQGFLIGGQSSQHYYRSFQRNPSTSRKRFQIAS</sequence>
<dbReference type="Proteomes" id="UP000571567">
    <property type="component" value="Unassembled WGS sequence"/>
</dbReference>
<dbReference type="PANTHER" id="PTHR31997">
    <property type="entry name" value="AGAP003710-PA"/>
    <property type="match status" value="1"/>
</dbReference>
<feature type="non-terminal residue" evidence="4">
    <location>
        <position position="570"/>
    </location>
</feature>
<dbReference type="EMBL" id="VXBK01010643">
    <property type="protein sequence ID" value="NXN75112.1"/>
    <property type="molecule type" value="Genomic_DNA"/>
</dbReference>
<dbReference type="InterPro" id="IPR039630">
    <property type="entry name" value="FAM149"/>
</dbReference>
<dbReference type="PANTHER" id="PTHR31997:SF2">
    <property type="entry name" value="PROTEIN FAM149A"/>
    <property type="match status" value="1"/>
</dbReference>